<dbReference type="CDD" id="cd21036">
    <property type="entry name" value="WH_MUS81"/>
    <property type="match status" value="1"/>
</dbReference>
<evidence type="ECO:0000256" key="5">
    <source>
        <dbReference type="ARBA" id="ARBA00022723"/>
    </source>
</evidence>
<organism evidence="17 18">
    <name type="scientific">Sphagnum jensenii</name>
    <dbReference type="NCBI Taxonomy" id="128206"/>
    <lineage>
        <taxon>Eukaryota</taxon>
        <taxon>Viridiplantae</taxon>
        <taxon>Streptophyta</taxon>
        <taxon>Embryophyta</taxon>
        <taxon>Bryophyta</taxon>
        <taxon>Sphagnophytina</taxon>
        <taxon>Sphagnopsida</taxon>
        <taxon>Sphagnales</taxon>
        <taxon>Sphagnaceae</taxon>
        <taxon>Sphagnum</taxon>
    </lineage>
</organism>
<dbReference type="InterPro" id="IPR011335">
    <property type="entry name" value="Restrct_endonuc-II-like"/>
</dbReference>
<keyword evidence="8" id="KW-0132">Cell division</keyword>
<evidence type="ECO:0000256" key="1">
    <source>
        <dbReference type="ARBA" id="ARBA00001946"/>
    </source>
</evidence>
<keyword evidence="13 14" id="KW-0539">Nucleus</keyword>
<gene>
    <name evidence="17" type="ORF">CSSPJE1EN1_LOCUS11235</name>
</gene>
<evidence type="ECO:0000256" key="12">
    <source>
        <dbReference type="ARBA" id="ARBA00023204"/>
    </source>
</evidence>
<dbReference type="InterPro" id="IPR006166">
    <property type="entry name" value="ERCC4_domain"/>
</dbReference>
<dbReference type="PANTHER" id="PTHR13451">
    <property type="entry name" value="CLASS II CROSSOVER JUNCTION ENDONUCLEASE MUS81"/>
    <property type="match status" value="1"/>
</dbReference>
<evidence type="ECO:0000256" key="15">
    <source>
        <dbReference type="SAM" id="MobiDB-lite"/>
    </source>
</evidence>
<dbReference type="SUPFAM" id="SSF52980">
    <property type="entry name" value="Restriction endonuclease-like"/>
    <property type="match status" value="1"/>
</dbReference>
<sequence>MKARAPRRYVPKKNSAPYAILITLYRAAQTGKEYMMKQELIDAAEASGLSHMPIEPNKGVVPPRFGAGPQFSYSGWSSMKTLVDRSLVVKKNCPAKYMLTDEGKRTAEECLERSGMRSGENASQISPLKDACMGRNESQNQGNVRDEEPHGSCRSQIIQNDQPSLGAAIGSATTLDITKVGGWEFYVMGFGEAQIHAATQKAAKVGVPESDLWGFVLGVLLGGKGDGTVTEKDNLSACPSNVQCRGPKVCTSARSANVPASTSGADNELAVPPLAVGESFGQAYDVILILDSREQFCHNAKGSSSLHKFAERMCVQFQIRVETRQLPVGDALWLARHKQQEQEYVLDFLVERKRVDDLWSSIKDTRYKQQKLRIMRCGVRKILYLVEGDPNLMDSAENLKTAMFTTEILEGFDVQRTRDTNETVQKYGELTHAITNRYSLEFGKPNTPPNAVCPTFVEFVEHCKDLDMERVSDVFGVQLMQVRNVTEDMALSILERYPTVLSLATAYSNLEGDLTAQEKLLVGIPIRNKNKTISEKISRNIFKLIWAH</sequence>
<keyword evidence="5 14" id="KW-0479">Metal-binding</keyword>
<dbReference type="InterPro" id="IPR047416">
    <property type="entry name" value="XPF_nuclease_Mus81"/>
</dbReference>
<keyword evidence="6 14" id="KW-0255">Endonuclease</keyword>
<evidence type="ECO:0000256" key="4">
    <source>
        <dbReference type="ARBA" id="ARBA00022722"/>
    </source>
</evidence>
<dbReference type="InterPro" id="IPR042530">
    <property type="entry name" value="EME1/EME2_C"/>
</dbReference>
<keyword evidence="18" id="KW-1185">Reference proteome</keyword>
<keyword evidence="7 14" id="KW-0227">DNA damage</keyword>
<reference evidence="17" key="1">
    <citation type="submission" date="2024-02" db="EMBL/GenBank/DDBJ databases">
        <authorList>
            <consortium name="ELIXIR-Norway"/>
            <consortium name="Elixir Norway"/>
        </authorList>
    </citation>
    <scope>NUCLEOTIDE SEQUENCE</scope>
</reference>
<dbReference type="InterPro" id="IPR036388">
    <property type="entry name" value="WH-like_DNA-bd_sf"/>
</dbReference>
<comment type="subunit">
    <text evidence="14">Interacts with EME1.</text>
</comment>
<dbReference type="Gene3D" id="1.10.150.670">
    <property type="entry name" value="Crossover junction endonuclease EME1, DNA-binding domain"/>
    <property type="match status" value="1"/>
</dbReference>
<dbReference type="Gene3D" id="3.40.50.10130">
    <property type="match status" value="1"/>
</dbReference>
<dbReference type="Pfam" id="PF21292">
    <property type="entry name" value="EME1-MUS81_C"/>
    <property type="match status" value="1"/>
</dbReference>
<comment type="cofactor">
    <cofactor evidence="1 14">
        <name>Mg(2+)</name>
        <dbReference type="ChEBI" id="CHEBI:18420"/>
    </cofactor>
</comment>
<dbReference type="PANTHER" id="PTHR13451:SF0">
    <property type="entry name" value="CROSSOVER JUNCTION ENDONUCLEASE MUS81"/>
    <property type="match status" value="1"/>
</dbReference>
<keyword evidence="10 14" id="KW-0460">Magnesium</keyword>
<name>A0ABP0WH68_9BRYO</name>
<feature type="region of interest" description="Disordered" evidence="15">
    <location>
        <begin position="112"/>
        <end position="151"/>
    </location>
</feature>
<evidence type="ECO:0000256" key="11">
    <source>
        <dbReference type="ARBA" id="ARBA00023172"/>
    </source>
</evidence>
<evidence type="ECO:0000313" key="18">
    <source>
        <dbReference type="Proteomes" id="UP001497444"/>
    </source>
</evidence>
<evidence type="ECO:0000256" key="8">
    <source>
        <dbReference type="ARBA" id="ARBA00022776"/>
    </source>
</evidence>
<dbReference type="EC" id="3.1.22.-" evidence="14"/>
<evidence type="ECO:0000256" key="9">
    <source>
        <dbReference type="ARBA" id="ARBA00022801"/>
    </source>
</evidence>
<evidence type="ECO:0000256" key="3">
    <source>
        <dbReference type="ARBA" id="ARBA00010015"/>
    </source>
</evidence>
<comment type="subcellular location">
    <subcellularLocation>
        <location evidence="2 14">Nucleus</location>
    </subcellularLocation>
</comment>
<dbReference type="Gene3D" id="1.10.10.10">
    <property type="entry name" value="Winged helix-like DNA-binding domain superfamily/Winged helix DNA-binding domain"/>
    <property type="match status" value="1"/>
</dbReference>
<dbReference type="Pfam" id="PF02732">
    <property type="entry name" value="ERCC4"/>
    <property type="match status" value="1"/>
</dbReference>
<dbReference type="Proteomes" id="UP001497444">
    <property type="component" value="Chromosome 18"/>
</dbReference>
<proteinExistence type="inferred from homology"/>
<protein>
    <recommendedName>
        <fullName evidence="14">Crossover junction endonuclease MUS81</fullName>
        <ecNumber evidence="14">3.1.22.-</ecNumber>
    </recommendedName>
</protein>
<evidence type="ECO:0000259" key="16">
    <source>
        <dbReference type="SMART" id="SM00891"/>
    </source>
</evidence>
<comment type="function">
    <text evidence="14">Interacts with EME1 to form a DNA structure-specific endonuclease with substrate preference for branched DNA structures with a 5'-end at the branch nick. Typical substrates include 3'-flap structures, D-loops, replication forks and nicked Holliday junctions. May be required in mitosis for the processing of stalled or collapsed replication fork intermediates. May be required in meiosis for the repair of meiosis-specific double strand breaks subsequent to single-end invasion (SEI).</text>
</comment>
<evidence type="ECO:0000256" key="6">
    <source>
        <dbReference type="ARBA" id="ARBA00022759"/>
    </source>
</evidence>
<keyword evidence="8" id="KW-0498">Mitosis</keyword>
<evidence type="ECO:0000313" key="17">
    <source>
        <dbReference type="EMBL" id="CAK9265757.1"/>
    </source>
</evidence>
<keyword evidence="12 14" id="KW-0234">DNA repair</keyword>
<evidence type="ECO:0000256" key="13">
    <source>
        <dbReference type="ARBA" id="ARBA00023242"/>
    </source>
</evidence>
<dbReference type="SMART" id="SM00891">
    <property type="entry name" value="ERCC4"/>
    <property type="match status" value="1"/>
</dbReference>
<keyword evidence="9 14" id="KW-0378">Hydrolase</keyword>
<comment type="similarity">
    <text evidence="3 14">Belongs to the XPF family.</text>
</comment>
<evidence type="ECO:0000256" key="10">
    <source>
        <dbReference type="ARBA" id="ARBA00022842"/>
    </source>
</evidence>
<dbReference type="EMBL" id="OZ020113">
    <property type="protein sequence ID" value="CAK9265757.1"/>
    <property type="molecule type" value="Genomic_DNA"/>
</dbReference>
<evidence type="ECO:0000256" key="2">
    <source>
        <dbReference type="ARBA" id="ARBA00004123"/>
    </source>
</evidence>
<dbReference type="InterPro" id="IPR033309">
    <property type="entry name" value="Mus81"/>
</dbReference>
<keyword evidence="4 14" id="KW-0540">Nuclease</keyword>
<keyword evidence="11 14" id="KW-0233">DNA recombination</keyword>
<accession>A0ABP0WH68</accession>
<keyword evidence="8" id="KW-0131">Cell cycle</keyword>
<dbReference type="Pfam" id="PF21136">
    <property type="entry name" value="WHD_MUS81"/>
    <property type="match status" value="1"/>
</dbReference>
<feature type="domain" description="ERCC4" evidence="16">
    <location>
        <begin position="287"/>
        <end position="390"/>
    </location>
</feature>
<dbReference type="InterPro" id="IPR047417">
    <property type="entry name" value="WHD_MUS81"/>
</dbReference>
<dbReference type="CDD" id="cd20074">
    <property type="entry name" value="XPF_nuclease_Mus81"/>
    <property type="match status" value="1"/>
</dbReference>
<evidence type="ECO:0000256" key="14">
    <source>
        <dbReference type="RuleBase" id="RU369042"/>
    </source>
</evidence>
<evidence type="ECO:0000256" key="7">
    <source>
        <dbReference type="ARBA" id="ARBA00022763"/>
    </source>
</evidence>